<sequence length="85" mass="9793">MLPGNSTRERGVKYPQEDFVKASIKASQTFAQTLQASTVQVYYSVDDCNRKLVTDRIFAYSSSVKVPPLRLRFFNDVSRRHYLVT</sequence>
<organism evidence="1 2">
    <name type="scientific">Acanthoscelides obtectus</name>
    <name type="common">Bean weevil</name>
    <name type="synonym">Bruchus obtectus</name>
    <dbReference type="NCBI Taxonomy" id="200917"/>
    <lineage>
        <taxon>Eukaryota</taxon>
        <taxon>Metazoa</taxon>
        <taxon>Ecdysozoa</taxon>
        <taxon>Arthropoda</taxon>
        <taxon>Hexapoda</taxon>
        <taxon>Insecta</taxon>
        <taxon>Pterygota</taxon>
        <taxon>Neoptera</taxon>
        <taxon>Endopterygota</taxon>
        <taxon>Coleoptera</taxon>
        <taxon>Polyphaga</taxon>
        <taxon>Cucujiformia</taxon>
        <taxon>Chrysomeloidea</taxon>
        <taxon>Chrysomelidae</taxon>
        <taxon>Bruchinae</taxon>
        <taxon>Bruchini</taxon>
        <taxon>Acanthoscelides</taxon>
    </lineage>
</organism>
<name>A0A9P0NUD5_ACAOB</name>
<proteinExistence type="predicted"/>
<dbReference type="Proteomes" id="UP001152888">
    <property type="component" value="Unassembled WGS sequence"/>
</dbReference>
<accession>A0A9P0NUD5</accession>
<evidence type="ECO:0000313" key="1">
    <source>
        <dbReference type="EMBL" id="CAH1954376.1"/>
    </source>
</evidence>
<reference evidence="1" key="1">
    <citation type="submission" date="2022-03" db="EMBL/GenBank/DDBJ databases">
        <authorList>
            <person name="Sayadi A."/>
        </authorList>
    </citation>
    <scope>NUCLEOTIDE SEQUENCE</scope>
</reference>
<comment type="caution">
    <text evidence="1">The sequence shown here is derived from an EMBL/GenBank/DDBJ whole genome shotgun (WGS) entry which is preliminary data.</text>
</comment>
<dbReference type="EMBL" id="CAKOFQ010006653">
    <property type="protein sequence ID" value="CAH1954376.1"/>
    <property type="molecule type" value="Genomic_DNA"/>
</dbReference>
<protein>
    <submittedName>
        <fullName evidence="1">Uncharacterized protein</fullName>
    </submittedName>
</protein>
<gene>
    <name evidence="1" type="ORF">ACAOBT_LOCUS518</name>
</gene>
<keyword evidence="2" id="KW-1185">Reference proteome</keyword>
<evidence type="ECO:0000313" key="2">
    <source>
        <dbReference type="Proteomes" id="UP001152888"/>
    </source>
</evidence>
<dbReference type="AlphaFoldDB" id="A0A9P0NUD5"/>